<keyword evidence="8" id="KW-1185">Reference proteome</keyword>
<evidence type="ECO:0000256" key="3">
    <source>
        <dbReference type="ARBA" id="ARBA00022989"/>
    </source>
</evidence>
<dbReference type="GO" id="GO:0016020">
    <property type="term" value="C:membrane"/>
    <property type="evidence" value="ECO:0007669"/>
    <property type="project" value="UniProtKB-SubCell"/>
</dbReference>
<evidence type="ECO:0000256" key="5">
    <source>
        <dbReference type="SAM" id="Phobius"/>
    </source>
</evidence>
<feature type="transmembrane region" description="Helical" evidence="5">
    <location>
        <begin position="190"/>
        <end position="210"/>
    </location>
</feature>
<dbReference type="EMBL" id="CP043875">
    <property type="protein sequence ID" value="WOF16909.1"/>
    <property type="molecule type" value="Genomic_DNA"/>
</dbReference>
<feature type="transmembrane region" description="Helical" evidence="5">
    <location>
        <begin position="65"/>
        <end position="95"/>
    </location>
</feature>
<evidence type="ECO:0000256" key="1">
    <source>
        <dbReference type="ARBA" id="ARBA00004141"/>
    </source>
</evidence>
<feature type="transmembrane region" description="Helical" evidence="5">
    <location>
        <begin position="116"/>
        <end position="136"/>
    </location>
</feature>
<reference evidence="7 8" key="1">
    <citation type="submission" date="2019-09" db="EMBL/GenBank/DDBJ databases">
        <title>The complete genome of Methanoplanus sp. FWC-SCC4.</title>
        <authorList>
            <person name="Chen S.-C."/>
            <person name="Zhou Y.-Z."/>
            <person name="Lai M.-C."/>
        </authorList>
    </citation>
    <scope>NUCLEOTIDE SEQUENCE [LARGE SCALE GENOMIC DNA]</scope>
    <source>
        <strain evidence="7 8">FWC-SCC4</strain>
    </source>
</reference>
<dbReference type="RefSeq" id="WP_317136347.1">
    <property type="nucleotide sequence ID" value="NZ_CP043875.1"/>
</dbReference>
<feature type="transmembrane region" description="Helical" evidence="5">
    <location>
        <begin position="30"/>
        <end position="53"/>
    </location>
</feature>
<proteinExistence type="predicted"/>
<dbReference type="Pfam" id="PF04893">
    <property type="entry name" value="Yip1"/>
    <property type="match status" value="1"/>
</dbReference>
<evidence type="ECO:0000256" key="4">
    <source>
        <dbReference type="ARBA" id="ARBA00023136"/>
    </source>
</evidence>
<evidence type="ECO:0000259" key="6">
    <source>
        <dbReference type="Pfam" id="PF04893"/>
    </source>
</evidence>
<feature type="transmembrane region" description="Helical" evidence="5">
    <location>
        <begin position="156"/>
        <end position="178"/>
    </location>
</feature>
<protein>
    <submittedName>
        <fullName evidence="7">YIP1 family protein</fullName>
    </submittedName>
</protein>
<evidence type="ECO:0000313" key="8">
    <source>
        <dbReference type="Proteomes" id="UP001301797"/>
    </source>
</evidence>
<sequence length="211" mass="23009">MIPVKDILLSPKNFFESFCKQEDSLKAPIVIILILAVIASLTAVISASITGAFLPPEAEFMKPVISVITFAVTIIMTFILWVIFAAIFHGISALFKGTGSFNKTLAITSYGYIPQIISGLITSVLTYMHISSITVVPTTNPEQIQAYVEMISSGPMITAISVISIVFLLWSANIWLFGIKECRKISMRDAAITVGVPVILYILFILGTLLM</sequence>
<evidence type="ECO:0000256" key="2">
    <source>
        <dbReference type="ARBA" id="ARBA00022692"/>
    </source>
</evidence>
<dbReference type="KEGG" id="mefw:F1737_09520"/>
<accession>A0AA97FEU5</accession>
<organism evidence="7 8">
    <name type="scientific">Methanochimaera problematica</name>
    <dbReference type="NCBI Taxonomy" id="2609417"/>
    <lineage>
        <taxon>Archaea</taxon>
        <taxon>Methanobacteriati</taxon>
        <taxon>Methanobacteriota</taxon>
        <taxon>Stenosarchaea group</taxon>
        <taxon>Methanomicrobia</taxon>
        <taxon>Methanomicrobiales</taxon>
        <taxon>Methanomicrobiaceae</taxon>
        <taxon>Methanochimaera</taxon>
    </lineage>
</organism>
<keyword evidence="3 5" id="KW-1133">Transmembrane helix</keyword>
<dbReference type="GeneID" id="85230404"/>
<dbReference type="InterPro" id="IPR006977">
    <property type="entry name" value="Yip1_dom"/>
</dbReference>
<dbReference type="Proteomes" id="UP001301797">
    <property type="component" value="Chromosome"/>
</dbReference>
<gene>
    <name evidence="7" type="ORF">F1737_09520</name>
</gene>
<keyword evidence="4 5" id="KW-0472">Membrane</keyword>
<evidence type="ECO:0000313" key="7">
    <source>
        <dbReference type="EMBL" id="WOF16909.1"/>
    </source>
</evidence>
<feature type="domain" description="Yip1" evidence="6">
    <location>
        <begin position="6"/>
        <end position="207"/>
    </location>
</feature>
<keyword evidence="2 5" id="KW-0812">Transmembrane</keyword>
<comment type="subcellular location">
    <subcellularLocation>
        <location evidence="1">Membrane</location>
        <topology evidence="1">Multi-pass membrane protein</topology>
    </subcellularLocation>
</comment>
<dbReference type="AlphaFoldDB" id="A0AA97FEU5"/>
<name>A0AA97FEU5_9EURY</name>